<gene>
    <name evidence="1" type="ORF">QO192_11465</name>
</gene>
<protein>
    <submittedName>
        <fullName evidence="1">DUF1398 family protein</fullName>
    </submittedName>
</protein>
<evidence type="ECO:0000313" key="1">
    <source>
        <dbReference type="EMBL" id="MEZ7515898.1"/>
    </source>
</evidence>
<comment type="caution">
    <text evidence="1">The sequence shown here is derived from an EMBL/GenBank/DDBJ whole genome shotgun (WGS) entry which is preliminary data.</text>
</comment>
<dbReference type="EMBL" id="JASMRN010000008">
    <property type="protein sequence ID" value="MEZ7515898.1"/>
    <property type="molecule type" value="Genomic_DNA"/>
</dbReference>
<sequence>MFTLELIKVAYDKVKTGADFPNYIQELIDMGIEGYDTYTADSRVVYFGANNDDASTDRKHTDFPVASTVNKERFIEYLVMHQGGQTDYITFCEQAAQCGIAKWRIDIIGMTCTYFSAEGEAIIIEKLPV</sequence>
<name>A0ABV4KHF6_9FLAO</name>
<dbReference type="RefSeq" id="WP_371570676.1">
    <property type="nucleotide sequence ID" value="NZ_JASMRN010000008.1"/>
</dbReference>
<keyword evidence="2" id="KW-1185">Reference proteome</keyword>
<dbReference type="SUPFAM" id="SSF160419">
    <property type="entry name" value="YdfO-like"/>
    <property type="match status" value="1"/>
</dbReference>
<organism evidence="1 2">
    <name type="scientific">Flavobacterium frigidarium</name>
    <dbReference type="NCBI Taxonomy" id="99286"/>
    <lineage>
        <taxon>Bacteria</taxon>
        <taxon>Pseudomonadati</taxon>
        <taxon>Bacteroidota</taxon>
        <taxon>Flavobacteriia</taxon>
        <taxon>Flavobacteriales</taxon>
        <taxon>Flavobacteriaceae</taxon>
        <taxon>Flavobacterium</taxon>
    </lineage>
</organism>
<reference evidence="1 2" key="1">
    <citation type="submission" date="2023-05" db="EMBL/GenBank/DDBJ databases">
        <title>Adaptations of aquatic viruses from atmosphere-close ecosystems of the Central Arctic Ocean.</title>
        <authorList>
            <person name="Rahlff J."/>
            <person name="Holmfeldt K."/>
        </authorList>
    </citation>
    <scope>NUCLEOTIDE SEQUENCE [LARGE SCALE GENOMIC DNA]</scope>
    <source>
        <strain evidence="1 2">Arc14</strain>
    </source>
</reference>
<dbReference type="Proteomes" id="UP001568894">
    <property type="component" value="Unassembled WGS sequence"/>
</dbReference>
<dbReference type="Gene3D" id="3.30.1810.10">
    <property type="entry name" value="YdfO-like"/>
    <property type="match status" value="1"/>
</dbReference>
<evidence type="ECO:0000313" key="2">
    <source>
        <dbReference type="Proteomes" id="UP001568894"/>
    </source>
</evidence>
<dbReference type="InterPro" id="IPR009833">
    <property type="entry name" value="DUF1398"/>
</dbReference>
<dbReference type="InterPro" id="IPR036696">
    <property type="entry name" value="YdfO-like_sf"/>
</dbReference>
<dbReference type="Pfam" id="PF07166">
    <property type="entry name" value="DUF1398"/>
    <property type="match status" value="1"/>
</dbReference>
<accession>A0ABV4KHF6</accession>
<proteinExistence type="predicted"/>